<name>A0A922AGT0_CARIL</name>
<dbReference type="EMBL" id="CM031839">
    <property type="protein sequence ID" value="KAG6676479.1"/>
    <property type="molecule type" value="Genomic_DNA"/>
</dbReference>
<comment type="caution">
    <text evidence="3">The sequence shown here is derived from an EMBL/GenBank/DDBJ whole genome shotgun (WGS) entry which is preliminary data.</text>
</comment>
<evidence type="ECO:0000256" key="1">
    <source>
        <dbReference type="ARBA" id="ARBA00022821"/>
    </source>
</evidence>
<organism evidence="3 4">
    <name type="scientific">Carya illinoinensis</name>
    <name type="common">Pecan</name>
    <dbReference type="NCBI Taxonomy" id="32201"/>
    <lineage>
        <taxon>Eukaryota</taxon>
        <taxon>Viridiplantae</taxon>
        <taxon>Streptophyta</taxon>
        <taxon>Embryophyta</taxon>
        <taxon>Tracheophyta</taxon>
        <taxon>Spermatophyta</taxon>
        <taxon>Magnoliopsida</taxon>
        <taxon>eudicotyledons</taxon>
        <taxon>Gunneridae</taxon>
        <taxon>Pentapetalae</taxon>
        <taxon>rosids</taxon>
        <taxon>fabids</taxon>
        <taxon>Fagales</taxon>
        <taxon>Juglandaceae</taxon>
        <taxon>Carya</taxon>
    </lineage>
</organism>
<evidence type="ECO:0000259" key="2">
    <source>
        <dbReference type="Pfam" id="PF23286"/>
    </source>
</evidence>
<dbReference type="InterPro" id="IPR044974">
    <property type="entry name" value="Disease_R_plants"/>
</dbReference>
<gene>
    <name evidence="3" type="ORF">I3842_15G153300</name>
</gene>
<evidence type="ECO:0000313" key="3">
    <source>
        <dbReference type="EMBL" id="KAG6676479.1"/>
    </source>
</evidence>
<dbReference type="PANTHER" id="PTHR11017">
    <property type="entry name" value="LEUCINE-RICH REPEAT-CONTAINING PROTEIN"/>
    <property type="match status" value="1"/>
</dbReference>
<dbReference type="GO" id="GO:0006952">
    <property type="term" value="P:defense response"/>
    <property type="evidence" value="ECO:0007669"/>
    <property type="project" value="InterPro"/>
</dbReference>
<dbReference type="Pfam" id="PF23286">
    <property type="entry name" value="LRR_13"/>
    <property type="match status" value="1"/>
</dbReference>
<reference evidence="3" key="1">
    <citation type="submission" date="2021-01" db="EMBL/GenBank/DDBJ databases">
        <authorList>
            <person name="Lovell J.T."/>
            <person name="Bentley N."/>
            <person name="Bhattarai G."/>
            <person name="Jenkins J.W."/>
            <person name="Sreedasyam A."/>
            <person name="Alarcon Y."/>
            <person name="Bock C."/>
            <person name="Boston L."/>
            <person name="Carlson J."/>
            <person name="Cervantes K."/>
            <person name="Clermont K."/>
            <person name="Krom N."/>
            <person name="Kubenka K."/>
            <person name="Mamidi S."/>
            <person name="Mattison C."/>
            <person name="Monteros M."/>
            <person name="Pisani C."/>
            <person name="Plott C."/>
            <person name="Rajasekar S."/>
            <person name="Rhein H.S."/>
            <person name="Rohla C."/>
            <person name="Song M."/>
            <person name="Hilaire R.S."/>
            <person name="Shu S."/>
            <person name="Wells L."/>
            <person name="Wang X."/>
            <person name="Webber J."/>
            <person name="Heerema R.J."/>
            <person name="Klein P."/>
            <person name="Conner P."/>
            <person name="Grauke L."/>
            <person name="Grimwood J."/>
            <person name="Schmutz J."/>
            <person name="Randall J.J."/>
        </authorList>
    </citation>
    <scope>NUCLEOTIDE SEQUENCE</scope>
    <source>
        <tissue evidence="3">Leaf</tissue>
    </source>
</reference>
<accession>A0A922AGT0</accession>
<sequence>MKRLRVFINRNARFSCTPNYLSDKLRVLDWYNYPSPYLPCDFQGKNLVVFRMRDSIIKELGVGFKPKNLTSMAFESCSYLTEIPDLSSTHNLKELLVTYCDNVVKVHDSVGSLKYLSTLSFFACSKLQILPRSLKLRSLSRFDLGCCSSLRDLPEIECKIEALCELKLSGTAVEELPLSIGNIVGLNTLDLSYCKNLMRLPIALIQLQYLDYIYFAGVTNFVKKMVRDDGKSLDLPNDSTTMEGNISNSSTALQVSNLQISCSHSESNFFPLYSFFTMFNSSTNLGLLVLSETDIVSLPTSIKGFVALTDLHLANCHKLEEIAELPPNLVQLDVSGCKSLERFSEVSKILEFNGSHIRSLKYIDMRDCHKMHENIWNDKVENPLLWKGLYDYDAALFPENHEIPNWFKYVHEFLDNEMEKGPDDDARWRGTEERDDYARRWGTGEEWAIDIKGPHHLEDISGIVLYVVHFITNAGGQYRIPHDVKINSKGSNHVCGVEGVQLIFRGCSNERRIEYNIWVGYSNLQSFEQEVLDNLQVQFCVGPLRHVVTMPFYTSCRAKVVYKNETRANRKRKMGEANVPNSPQQLLA</sequence>
<dbReference type="PANTHER" id="PTHR11017:SF570">
    <property type="entry name" value="DISEASE RESISTANCE PROTEIN (TIR-NBS CLASS)-RELATED"/>
    <property type="match status" value="1"/>
</dbReference>
<protein>
    <recommendedName>
        <fullName evidence="2">Disease resistance protein RPS4B/Roq1-like leucine-rich repeats domain-containing protein</fullName>
    </recommendedName>
</protein>
<proteinExistence type="predicted"/>
<feature type="domain" description="Disease resistance protein RPS4B/Roq1-like leucine-rich repeats" evidence="2">
    <location>
        <begin position="136"/>
        <end position="348"/>
    </location>
</feature>
<dbReference type="Proteomes" id="UP000811246">
    <property type="component" value="Chromosome 15"/>
</dbReference>
<dbReference type="InterPro" id="IPR058546">
    <property type="entry name" value="RPS4B/Roq1-like_LRR"/>
</dbReference>
<dbReference type="AlphaFoldDB" id="A0A922AGT0"/>
<keyword evidence="1" id="KW-0611">Plant defense</keyword>
<evidence type="ECO:0000313" key="4">
    <source>
        <dbReference type="Proteomes" id="UP000811246"/>
    </source>
</evidence>